<evidence type="ECO:0000256" key="1">
    <source>
        <dbReference type="SAM" id="Phobius"/>
    </source>
</evidence>
<gene>
    <name evidence="2" type="ORF">ACTIVE_2339</name>
</gene>
<feature type="transmembrane region" description="Helical" evidence="1">
    <location>
        <begin position="76"/>
        <end position="95"/>
    </location>
</feature>
<reference evidence="2 3" key="1">
    <citation type="submission" date="2020-05" db="EMBL/GenBank/DDBJ databases">
        <title>Actinomadura verrucosospora NRRL-B18236 (PFL_A860) Genome sequencing and assembly.</title>
        <authorList>
            <person name="Samborskyy M."/>
        </authorList>
    </citation>
    <scope>NUCLEOTIDE SEQUENCE [LARGE SCALE GENOMIC DNA]</scope>
    <source>
        <strain evidence="2 3">NRRL:B18236</strain>
    </source>
</reference>
<keyword evidence="3" id="KW-1185">Reference proteome</keyword>
<dbReference type="EMBL" id="CP053892">
    <property type="protein sequence ID" value="QKG20701.1"/>
    <property type="molecule type" value="Genomic_DNA"/>
</dbReference>
<keyword evidence="1" id="KW-0812">Transmembrane</keyword>
<keyword evidence="1" id="KW-1133">Transmembrane helix</keyword>
<protein>
    <submittedName>
        <fullName evidence="2">Uncharacterized protein</fullName>
    </submittedName>
</protein>
<proteinExistence type="predicted"/>
<sequence>MSRLIAWLTGWWLTSPLMFWVVLVQGEADHDIAHDSFWDLVARAMGWVGLGGAVLAPVAGFVAAALGRRRRACARFALMGAVSAAGFLAILYLVLHAD</sequence>
<dbReference type="AlphaFoldDB" id="A0A7D3ZIV4"/>
<name>A0A7D3ZIV4_ACTVE</name>
<feature type="transmembrane region" description="Helical" evidence="1">
    <location>
        <begin position="44"/>
        <end position="64"/>
    </location>
</feature>
<dbReference type="Proteomes" id="UP000501240">
    <property type="component" value="Chromosome"/>
</dbReference>
<accession>A0A7D3ZIV4</accession>
<organism evidence="2 3">
    <name type="scientific">Actinomadura verrucosospora</name>
    <dbReference type="NCBI Taxonomy" id="46165"/>
    <lineage>
        <taxon>Bacteria</taxon>
        <taxon>Bacillati</taxon>
        <taxon>Actinomycetota</taxon>
        <taxon>Actinomycetes</taxon>
        <taxon>Streptosporangiales</taxon>
        <taxon>Thermomonosporaceae</taxon>
        <taxon>Actinomadura</taxon>
    </lineage>
</organism>
<evidence type="ECO:0000313" key="2">
    <source>
        <dbReference type="EMBL" id="QKG20701.1"/>
    </source>
</evidence>
<keyword evidence="1" id="KW-0472">Membrane</keyword>
<evidence type="ECO:0000313" key="3">
    <source>
        <dbReference type="Proteomes" id="UP000501240"/>
    </source>
</evidence>